<dbReference type="Proteomes" id="UP000503011">
    <property type="component" value="Chromosome"/>
</dbReference>
<keyword evidence="6" id="KW-0234">DNA repair</keyword>
<dbReference type="AlphaFoldDB" id="A0A6F8YSN9"/>
<reference evidence="9 10" key="1">
    <citation type="submission" date="2020-03" db="EMBL/GenBank/DDBJ databases">
        <title>Whole genome shotgun sequence of Phytohabitans suffuscus NBRC 105367.</title>
        <authorList>
            <person name="Komaki H."/>
            <person name="Tamura T."/>
        </authorList>
    </citation>
    <scope>NUCLEOTIDE SEQUENCE [LARGE SCALE GENOMIC DNA]</scope>
    <source>
        <strain evidence="9 10">NBRC 105367</strain>
    </source>
</reference>
<dbReference type="GO" id="GO:0009432">
    <property type="term" value="P:SOS response"/>
    <property type="evidence" value="ECO:0007669"/>
    <property type="project" value="TreeGrafter"/>
</dbReference>
<dbReference type="KEGG" id="psuu:Psuf_064830"/>
<dbReference type="GO" id="GO:0006281">
    <property type="term" value="P:DNA repair"/>
    <property type="evidence" value="ECO:0007669"/>
    <property type="project" value="UniProtKB-KW"/>
</dbReference>
<evidence type="ECO:0000256" key="3">
    <source>
        <dbReference type="ARBA" id="ARBA00022741"/>
    </source>
</evidence>
<feature type="coiled-coil region" evidence="8">
    <location>
        <begin position="1"/>
        <end position="35"/>
    </location>
</feature>
<protein>
    <recommendedName>
        <fullName evidence="2">DNA repair protein RecN</fullName>
    </recommendedName>
    <alternativeName>
        <fullName evidence="7">Recombination protein N</fullName>
    </alternativeName>
</protein>
<evidence type="ECO:0000256" key="1">
    <source>
        <dbReference type="ARBA" id="ARBA00009441"/>
    </source>
</evidence>
<sequence length="101" mass="10882">MDTSDELLEELDRERQRLAAEATDLAGRLTAARQEAAGRFAEEVTVELGGLAMPHARIEVAVVPREIGPDGADEVELRLRAHPVPRRCPCSAAPRVASCPA</sequence>
<evidence type="ECO:0000256" key="6">
    <source>
        <dbReference type="ARBA" id="ARBA00023204"/>
    </source>
</evidence>
<dbReference type="GO" id="GO:0005524">
    <property type="term" value="F:ATP binding"/>
    <property type="evidence" value="ECO:0007669"/>
    <property type="project" value="UniProtKB-KW"/>
</dbReference>
<accession>A0A6F8YSN9</accession>
<dbReference type="PANTHER" id="PTHR11059:SF0">
    <property type="entry name" value="DNA REPAIR PROTEIN RECN"/>
    <property type="match status" value="1"/>
</dbReference>
<dbReference type="EMBL" id="AP022871">
    <property type="protein sequence ID" value="BCB89170.1"/>
    <property type="molecule type" value="Genomic_DNA"/>
</dbReference>
<evidence type="ECO:0000313" key="9">
    <source>
        <dbReference type="EMBL" id="BCB89170.1"/>
    </source>
</evidence>
<evidence type="ECO:0000256" key="8">
    <source>
        <dbReference type="SAM" id="Coils"/>
    </source>
</evidence>
<dbReference type="GO" id="GO:0043590">
    <property type="term" value="C:bacterial nucleoid"/>
    <property type="evidence" value="ECO:0007669"/>
    <property type="project" value="TreeGrafter"/>
</dbReference>
<reference evidence="9 10" key="2">
    <citation type="submission" date="2020-03" db="EMBL/GenBank/DDBJ databases">
        <authorList>
            <person name="Ichikawa N."/>
            <person name="Kimura A."/>
            <person name="Kitahashi Y."/>
            <person name="Uohara A."/>
        </authorList>
    </citation>
    <scope>NUCLEOTIDE SEQUENCE [LARGE SCALE GENOMIC DNA]</scope>
    <source>
        <strain evidence="9 10">NBRC 105367</strain>
    </source>
</reference>
<evidence type="ECO:0000256" key="7">
    <source>
        <dbReference type="ARBA" id="ARBA00033408"/>
    </source>
</evidence>
<keyword evidence="3" id="KW-0547">Nucleotide-binding</keyword>
<keyword evidence="5" id="KW-0067">ATP-binding</keyword>
<dbReference type="InterPro" id="IPR027417">
    <property type="entry name" value="P-loop_NTPase"/>
</dbReference>
<evidence type="ECO:0000313" key="10">
    <source>
        <dbReference type="Proteomes" id="UP000503011"/>
    </source>
</evidence>
<evidence type="ECO:0000256" key="4">
    <source>
        <dbReference type="ARBA" id="ARBA00022763"/>
    </source>
</evidence>
<gene>
    <name evidence="9" type="ORF">Psuf_064830</name>
</gene>
<dbReference type="InterPro" id="IPR004604">
    <property type="entry name" value="DNA_recomb/repair_RecN"/>
</dbReference>
<keyword evidence="4" id="KW-0227">DNA damage</keyword>
<keyword evidence="8" id="KW-0175">Coiled coil</keyword>
<comment type="similarity">
    <text evidence="1">Belongs to the RecN family.</text>
</comment>
<evidence type="ECO:0000256" key="2">
    <source>
        <dbReference type="ARBA" id="ARBA00021315"/>
    </source>
</evidence>
<dbReference type="Gene3D" id="3.40.50.300">
    <property type="entry name" value="P-loop containing nucleotide triphosphate hydrolases"/>
    <property type="match status" value="1"/>
</dbReference>
<name>A0A6F8YSN9_9ACTN</name>
<evidence type="ECO:0000256" key="5">
    <source>
        <dbReference type="ARBA" id="ARBA00022840"/>
    </source>
</evidence>
<organism evidence="9 10">
    <name type="scientific">Phytohabitans suffuscus</name>
    <dbReference type="NCBI Taxonomy" id="624315"/>
    <lineage>
        <taxon>Bacteria</taxon>
        <taxon>Bacillati</taxon>
        <taxon>Actinomycetota</taxon>
        <taxon>Actinomycetes</taxon>
        <taxon>Micromonosporales</taxon>
        <taxon>Micromonosporaceae</taxon>
    </lineage>
</organism>
<dbReference type="PANTHER" id="PTHR11059">
    <property type="entry name" value="DNA REPAIR PROTEIN RECN"/>
    <property type="match status" value="1"/>
</dbReference>
<keyword evidence="10" id="KW-1185">Reference proteome</keyword>
<dbReference type="GO" id="GO:0006310">
    <property type="term" value="P:DNA recombination"/>
    <property type="evidence" value="ECO:0007669"/>
    <property type="project" value="InterPro"/>
</dbReference>
<proteinExistence type="inferred from homology"/>